<sequence length="84" mass="9514">MTDEKIIARMQADQEQGWPLCPRCGERMPDKLAHGALSRHAKGVYICEACGTDEALRDWGGNVKPLSDWVLVRVYNGDLWREAK</sequence>
<accession>A0A8S5SBH4</accession>
<organism evidence="1">
    <name type="scientific">Siphoviridae sp. ctWhl2</name>
    <dbReference type="NCBI Taxonomy" id="2827885"/>
    <lineage>
        <taxon>Viruses</taxon>
        <taxon>Duplodnaviria</taxon>
        <taxon>Heunggongvirae</taxon>
        <taxon>Uroviricota</taxon>
        <taxon>Caudoviricetes</taxon>
    </lineage>
</organism>
<protein>
    <submittedName>
        <fullName evidence="1">Transposase-like protein</fullName>
    </submittedName>
</protein>
<name>A0A8S5SBH4_9CAUD</name>
<proteinExistence type="predicted"/>
<dbReference type="EMBL" id="BK032568">
    <property type="protein sequence ID" value="DAF48420.1"/>
    <property type="molecule type" value="Genomic_DNA"/>
</dbReference>
<evidence type="ECO:0000313" key="1">
    <source>
        <dbReference type="EMBL" id="DAF48420.1"/>
    </source>
</evidence>
<reference evidence="1" key="1">
    <citation type="journal article" date="2021" name="Proc. Natl. Acad. Sci. U.S.A.">
        <title>A Catalog of Tens of Thousands of Viruses from Human Metagenomes Reveals Hidden Associations with Chronic Diseases.</title>
        <authorList>
            <person name="Tisza M.J."/>
            <person name="Buck C.B."/>
        </authorList>
    </citation>
    <scope>NUCLEOTIDE SEQUENCE</scope>
    <source>
        <strain evidence="1">CtWhl2</strain>
    </source>
</reference>